<reference evidence="1 2" key="1">
    <citation type="journal article" date="2015" name="Plant Cell">
        <title>Oil accumulation by the oleaginous diatom Fistulifera solaris as revealed by the genome and transcriptome.</title>
        <authorList>
            <person name="Tanaka T."/>
            <person name="Maeda Y."/>
            <person name="Veluchamy A."/>
            <person name="Tanaka M."/>
            <person name="Abida H."/>
            <person name="Marechal E."/>
            <person name="Bowler C."/>
            <person name="Muto M."/>
            <person name="Sunaga Y."/>
            <person name="Tanaka M."/>
            <person name="Yoshino T."/>
            <person name="Taniguchi T."/>
            <person name="Fukuda Y."/>
            <person name="Nemoto M."/>
            <person name="Matsumoto M."/>
            <person name="Wong P.S."/>
            <person name="Aburatani S."/>
            <person name="Fujibuchi W."/>
        </authorList>
    </citation>
    <scope>NUCLEOTIDE SEQUENCE [LARGE SCALE GENOMIC DNA]</scope>
    <source>
        <strain evidence="1 2">JPCC DA0580</strain>
    </source>
</reference>
<gene>
    <name evidence="1" type="ORF">FisN_23Lh022</name>
</gene>
<keyword evidence="2" id="KW-1185">Reference proteome</keyword>
<name>A0A1Z5KJW6_FISSO</name>
<sequence length="556" mass="62682">MLLESIPPENPFLPWELPQSVVDVIITEALHRFSTSNSDGKATEEEITCSSKDTMEFPRIGRASDLLGSAPDPDFFRQARRIDPYREDLTKIGHGAEYQIPQDGAYLMANDVWGRPTPADFWGSSPTQHHKSPFVNHIPIDSSFLEPSAVHETKDISVSSLSNPAVEKKTSQGNHDAENAEIFHFRMPMNIVGLMQGVITNVDLSMSIFKVTFPRNLVIQILTEAVTALKEDENRRGAAHIDPDSNYAFETNALQEHYGTHDDCIVVTRRNSEAHQKVNDDLNTFDSFKMTQECPDLRNETANFHYANNLSATDTVQERDEITTFERRYVARTERTEEMNPVANSARMNRDIENTDPTIQYLREEAIQQIRTEIDAALEMSKEEFVHEIRTAETKTMQGLQEVKAQIECLAESLTALAPTQSQEKHEALDPEKIHGPQDARASFVQHLIAARNAQTQATSGEPVQTATVIDTSTMRSVAESYVSNLRQCVKRGSILKRATPHPVEEIEIEIQAAIKSELKTPKLFEFPAAVANKMTPRSRRFFETWGKANNDWSTI</sequence>
<dbReference type="InParanoid" id="A0A1Z5KJW6"/>
<protein>
    <submittedName>
        <fullName evidence="1">Uncharacterized protein</fullName>
    </submittedName>
</protein>
<evidence type="ECO:0000313" key="1">
    <source>
        <dbReference type="EMBL" id="GAX26497.1"/>
    </source>
</evidence>
<proteinExistence type="predicted"/>
<comment type="caution">
    <text evidence="1">The sequence shown here is derived from an EMBL/GenBank/DDBJ whole genome shotgun (WGS) entry which is preliminary data.</text>
</comment>
<organism evidence="1 2">
    <name type="scientific">Fistulifera solaris</name>
    <name type="common">Oleaginous diatom</name>
    <dbReference type="NCBI Taxonomy" id="1519565"/>
    <lineage>
        <taxon>Eukaryota</taxon>
        <taxon>Sar</taxon>
        <taxon>Stramenopiles</taxon>
        <taxon>Ochrophyta</taxon>
        <taxon>Bacillariophyta</taxon>
        <taxon>Bacillariophyceae</taxon>
        <taxon>Bacillariophycidae</taxon>
        <taxon>Naviculales</taxon>
        <taxon>Naviculaceae</taxon>
        <taxon>Fistulifera</taxon>
    </lineage>
</organism>
<evidence type="ECO:0000313" key="2">
    <source>
        <dbReference type="Proteomes" id="UP000198406"/>
    </source>
</evidence>
<dbReference type="EMBL" id="BDSP01000247">
    <property type="protein sequence ID" value="GAX26497.1"/>
    <property type="molecule type" value="Genomic_DNA"/>
</dbReference>
<dbReference type="Proteomes" id="UP000198406">
    <property type="component" value="Unassembled WGS sequence"/>
</dbReference>
<accession>A0A1Z5KJW6</accession>
<dbReference type="AlphaFoldDB" id="A0A1Z5KJW6"/>